<comment type="caution">
    <text evidence="2">The sequence shown here is derived from an EMBL/GenBank/DDBJ whole genome shotgun (WGS) entry which is preliminary data.</text>
</comment>
<dbReference type="Gene3D" id="3.40.250.10">
    <property type="entry name" value="Rhodanese-like domain"/>
    <property type="match status" value="1"/>
</dbReference>
<dbReference type="PANTHER" id="PTHR43031">
    <property type="entry name" value="FAD-DEPENDENT OXIDOREDUCTASE"/>
    <property type="match status" value="1"/>
</dbReference>
<evidence type="ECO:0000313" key="2">
    <source>
        <dbReference type="EMBL" id="MBC1561649.1"/>
    </source>
</evidence>
<protein>
    <submittedName>
        <fullName evidence="2">Rhodanese-like domain-containing protein</fullName>
    </submittedName>
</protein>
<dbReference type="EMBL" id="JAARRW010000002">
    <property type="protein sequence ID" value="MBC1561649.1"/>
    <property type="molecule type" value="Genomic_DNA"/>
</dbReference>
<dbReference type="AlphaFoldDB" id="A0A7X0XIG3"/>
<dbReference type="Pfam" id="PF00581">
    <property type="entry name" value="Rhodanese"/>
    <property type="match status" value="1"/>
</dbReference>
<dbReference type="PANTHER" id="PTHR43031:SF1">
    <property type="entry name" value="PYRIDINE NUCLEOTIDE-DISULPHIDE OXIDOREDUCTASE"/>
    <property type="match status" value="1"/>
</dbReference>
<dbReference type="PROSITE" id="PS50206">
    <property type="entry name" value="RHODANESE_3"/>
    <property type="match status" value="1"/>
</dbReference>
<organism evidence="2 3">
    <name type="scientific">Listeria booriae</name>
    <dbReference type="NCBI Taxonomy" id="1552123"/>
    <lineage>
        <taxon>Bacteria</taxon>
        <taxon>Bacillati</taxon>
        <taxon>Bacillota</taxon>
        <taxon>Bacilli</taxon>
        <taxon>Bacillales</taxon>
        <taxon>Listeriaceae</taxon>
        <taxon>Listeria</taxon>
    </lineage>
</organism>
<dbReference type="Proteomes" id="UP000541955">
    <property type="component" value="Unassembled WGS sequence"/>
</dbReference>
<dbReference type="RefSeq" id="WP_185429038.1">
    <property type="nucleotide sequence ID" value="NZ_JAARRW010000002.1"/>
</dbReference>
<sequence length="146" mass="16780">MKQYKSQVFPKTESPFDEADYFSKKLFHESDIADLAFDFFHDLVDYSVIDVRSKEDYKKVHIPGALSYPSGILPKDTFPKDSPILVYCWGPSCNGATKSAARLTAQGYRVKELIGGIEYWLKENCPIEGNDTSREALYWQYAFLNR</sequence>
<dbReference type="SMART" id="SM00450">
    <property type="entry name" value="RHOD"/>
    <property type="match status" value="1"/>
</dbReference>
<evidence type="ECO:0000259" key="1">
    <source>
        <dbReference type="PROSITE" id="PS50206"/>
    </source>
</evidence>
<dbReference type="InterPro" id="IPR050229">
    <property type="entry name" value="GlpE_sulfurtransferase"/>
</dbReference>
<dbReference type="InterPro" id="IPR036873">
    <property type="entry name" value="Rhodanese-like_dom_sf"/>
</dbReference>
<dbReference type="InterPro" id="IPR001763">
    <property type="entry name" value="Rhodanese-like_dom"/>
</dbReference>
<evidence type="ECO:0000313" key="3">
    <source>
        <dbReference type="Proteomes" id="UP000541955"/>
    </source>
</evidence>
<accession>A0A7X0XIG3</accession>
<name>A0A7X0XIG3_9LIST</name>
<proteinExistence type="predicted"/>
<gene>
    <name evidence="2" type="ORF">HB902_06170</name>
</gene>
<dbReference type="SUPFAM" id="SSF52821">
    <property type="entry name" value="Rhodanese/Cell cycle control phosphatase"/>
    <property type="match status" value="1"/>
</dbReference>
<reference evidence="2 3" key="1">
    <citation type="submission" date="2020-03" db="EMBL/GenBank/DDBJ databases">
        <title>Soil Listeria distribution.</title>
        <authorList>
            <person name="Liao J."/>
            <person name="Wiedmann M."/>
        </authorList>
    </citation>
    <scope>NUCLEOTIDE SEQUENCE [LARGE SCALE GENOMIC DNA]</scope>
    <source>
        <strain evidence="2 3">FSL L7-1387</strain>
    </source>
</reference>
<feature type="domain" description="Rhodanese" evidence="1">
    <location>
        <begin position="42"/>
        <end position="129"/>
    </location>
</feature>